<comment type="caution">
    <text evidence="1">The sequence shown here is derived from an EMBL/GenBank/DDBJ whole genome shotgun (WGS) entry which is preliminary data.</text>
</comment>
<sequence length="88" mass="10372">MLSNVVYSKNISWTLLSDSMFVFDEITNKMYLFKGLSRDFWLLIQNNSNISDVIKKLAETNNVEYTFMENKVVQITNKLVKKNLLIWS</sequence>
<evidence type="ECO:0000313" key="2">
    <source>
        <dbReference type="Proteomes" id="UP000070475"/>
    </source>
</evidence>
<reference evidence="1 2" key="1">
    <citation type="submission" date="2015-08" db="EMBL/GenBank/DDBJ databases">
        <title>Genomes of Paenibacillus riograndensis.</title>
        <authorList>
            <person name="Sant'Anna F.H."/>
            <person name="Souza R."/>
            <person name="Ambrosini A."/>
            <person name="Bach E."/>
            <person name="Fernandes G."/>
            <person name="Balsanelli E."/>
            <person name="Baura V.A."/>
            <person name="Pedrosa F.O."/>
            <person name="Souza E.M."/>
            <person name="Passaglia L."/>
        </authorList>
    </citation>
    <scope>NUCLEOTIDE SEQUENCE [LARGE SCALE GENOMIC DNA]</scope>
    <source>
        <strain evidence="1 2">CAS34</strain>
    </source>
</reference>
<dbReference type="AlphaFoldDB" id="A0A132TVU6"/>
<accession>A0A132TVU6</accession>
<keyword evidence="2" id="KW-1185">Reference proteome</keyword>
<evidence type="ECO:0008006" key="3">
    <source>
        <dbReference type="Google" id="ProtNLM"/>
    </source>
</evidence>
<dbReference type="EMBL" id="LIRB01000135">
    <property type="protein sequence ID" value="KWX75485.1"/>
    <property type="molecule type" value="Genomic_DNA"/>
</dbReference>
<organism evidence="1 2">
    <name type="scientific">Paenibacillus riograndensis</name>
    <dbReference type="NCBI Taxonomy" id="483937"/>
    <lineage>
        <taxon>Bacteria</taxon>
        <taxon>Bacillati</taxon>
        <taxon>Bacillota</taxon>
        <taxon>Bacilli</taxon>
        <taxon>Bacillales</taxon>
        <taxon>Paenibacillaceae</taxon>
        <taxon>Paenibacillus</taxon>
        <taxon>Paenibacillus sonchi group</taxon>
    </lineage>
</organism>
<protein>
    <recommendedName>
        <fullName evidence="3">PqqD family protein</fullName>
    </recommendedName>
</protein>
<name>A0A132TVU6_9BACL</name>
<gene>
    <name evidence="1" type="ORF">AMQ84_17855</name>
</gene>
<proteinExistence type="predicted"/>
<dbReference type="Proteomes" id="UP000070475">
    <property type="component" value="Unassembled WGS sequence"/>
</dbReference>
<dbReference type="PATRIC" id="fig|483937.3.peg.1243"/>
<evidence type="ECO:0000313" key="1">
    <source>
        <dbReference type="EMBL" id="KWX75485.1"/>
    </source>
</evidence>